<feature type="compositionally biased region" description="Acidic residues" evidence="4">
    <location>
        <begin position="516"/>
        <end position="527"/>
    </location>
</feature>
<feature type="region of interest" description="Disordered" evidence="4">
    <location>
        <begin position="227"/>
        <end position="246"/>
    </location>
</feature>
<keyword evidence="6" id="KW-1185">Reference proteome</keyword>
<dbReference type="Pfam" id="PF05615">
    <property type="entry name" value="THOC7"/>
    <property type="match status" value="1"/>
</dbReference>
<feature type="compositionally biased region" description="Low complexity" evidence="4">
    <location>
        <begin position="390"/>
        <end position="400"/>
    </location>
</feature>
<dbReference type="EMBL" id="JAPDMQ010000007">
    <property type="protein sequence ID" value="KAK0540807.1"/>
    <property type="molecule type" value="Genomic_DNA"/>
</dbReference>
<feature type="region of interest" description="Disordered" evidence="4">
    <location>
        <begin position="1"/>
        <end position="22"/>
    </location>
</feature>
<evidence type="ECO:0000256" key="1">
    <source>
        <dbReference type="ARBA" id="ARBA00004123"/>
    </source>
</evidence>
<feature type="region of interest" description="Disordered" evidence="4">
    <location>
        <begin position="47"/>
        <end position="76"/>
    </location>
</feature>
<evidence type="ECO:0000313" key="5">
    <source>
        <dbReference type="EMBL" id="KAK0540807.1"/>
    </source>
</evidence>
<name>A0AAN6GH71_9BASI</name>
<dbReference type="InterPro" id="IPR008501">
    <property type="entry name" value="THOC7/Mft1"/>
</dbReference>
<evidence type="ECO:0000256" key="4">
    <source>
        <dbReference type="SAM" id="MobiDB-lite"/>
    </source>
</evidence>
<feature type="compositionally biased region" description="Polar residues" evidence="4">
    <location>
        <begin position="380"/>
        <end position="389"/>
    </location>
</feature>
<proteinExistence type="predicted"/>
<comment type="caution">
    <text evidence="5">The sequence shown here is derived from an EMBL/GenBank/DDBJ whole genome shotgun (WGS) entry which is preliminary data.</text>
</comment>
<keyword evidence="3" id="KW-0175">Coiled coil</keyword>
<feature type="compositionally biased region" description="Low complexity" evidence="4">
    <location>
        <begin position="361"/>
        <end position="372"/>
    </location>
</feature>
<feature type="compositionally biased region" description="Low complexity" evidence="4">
    <location>
        <begin position="584"/>
        <end position="624"/>
    </location>
</feature>
<feature type="region of interest" description="Disordered" evidence="4">
    <location>
        <begin position="490"/>
        <end position="635"/>
    </location>
</feature>
<evidence type="ECO:0000256" key="2">
    <source>
        <dbReference type="ARBA" id="ARBA00023242"/>
    </source>
</evidence>
<feature type="compositionally biased region" description="Polar residues" evidence="4">
    <location>
        <begin position="428"/>
        <end position="441"/>
    </location>
</feature>
<accession>A0AAN6GH71</accession>
<feature type="region of interest" description="Disordered" evidence="4">
    <location>
        <begin position="253"/>
        <end position="444"/>
    </location>
</feature>
<feature type="compositionally biased region" description="Low complexity" evidence="4">
    <location>
        <begin position="315"/>
        <end position="346"/>
    </location>
</feature>
<gene>
    <name evidence="5" type="ORF">OC842_000260</name>
</gene>
<dbReference type="GO" id="GO:0006397">
    <property type="term" value="P:mRNA processing"/>
    <property type="evidence" value="ECO:0007669"/>
    <property type="project" value="InterPro"/>
</dbReference>
<feature type="compositionally biased region" description="Acidic residues" evidence="4">
    <location>
        <begin position="536"/>
        <end position="553"/>
    </location>
</feature>
<comment type="subcellular location">
    <subcellularLocation>
        <location evidence="1">Nucleus</location>
    </subcellularLocation>
</comment>
<feature type="compositionally biased region" description="Basic and acidic residues" evidence="4">
    <location>
        <begin position="301"/>
        <end position="314"/>
    </location>
</feature>
<evidence type="ECO:0000313" key="6">
    <source>
        <dbReference type="Proteomes" id="UP001176521"/>
    </source>
</evidence>
<feature type="compositionally biased region" description="Basic and acidic residues" evidence="4">
    <location>
        <begin position="227"/>
        <end position="243"/>
    </location>
</feature>
<feature type="compositionally biased region" description="Low complexity" evidence="4">
    <location>
        <begin position="61"/>
        <end position="76"/>
    </location>
</feature>
<dbReference type="Proteomes" id="UP001176521">
    <property type="component" value="Unassembled WGS sequence"/>
</dbReference>
<protein>
    <recommendedName>
        <fullName evidence="7">THO complex subunit 7</fullName>
    </recommendedName>
</protein>
<feature type="compositionally biased region" description="Low complexity" evidence="4">
    <location>
        <begin position="490"/>
        <end position="499"/>
    </location>
</feature>
<organism evidence="5 6">
    <name type="scientific">Tilletia horrida</name>
    <dbReference type="NCBI Taxonomy" id="155126"/>
    <lineage>
        <taxon>Eukaryota</taxon>
        <taxon>Fungi</taxon>
        <taxon>Dikarya</taxon>
        <taxon>Basidiomycota</taxon>
        <taxon>Ustilaginomycotina</taxon>
        <taxon>Exobasidiomycetes</taxon>
        <taxon>Tilletiales</taxon>
        <taxon>Tilletiaceae</taxon>
        <taxon>Tilletia</taxon>
    </lineage>
</organism>
<keyword evidence="2" id="KW-0539">Nucleus</keyword>
<feature type="coiled-coil region" evidence="3">
    <location>
        <begin position="132"/>
        <end position="199"/>
    </location>
</feature>
<dbReference type="GO" id="GO:0000445">
    <property type="term" value="C:THO complex part of transcription export complex"/>
    <property type="evidence" value="ECO:0007669"/>
    <property type="project" value="InterPro"/>
</dbReference>
<evidence type="ECO:0008006" key="7">
    <source>
        <dbReference type="Google" id="ProtNLM"/>
    </source>
</evidence>
<reference evidence="5" key="1">
    <citation type="journal article" date="2023" name="PhytoFront">
        <title>Draft Genome Resources of Seven Strains of Tilletia horrida, Causal Agent of Kernel Smut of Rice.</title>
        <authorList>
            <person name="Khanal S."/>
            <person name="Antony Babu S."/>
            <person name="Zhou X.G."/>
        </authorList>
    </citation>
    <scope>NUCLEOTIDE SEQUENCE</scope>
    <source>
        <strain evidence="5">TX3</strain>
    </source>
</reference>
<evidence type="ECO:0000256" key="3">
    <source>
        <dbReference type="SAM" id="Coils"/>
    </source>
</evidence>
<dbReference type="AlphaFoldDB" id="A0AAN6GH71"/>
<feature type="compositionally biased region" description="Low complexity" evidence="4">
    <location>
        <begin position="279"/>
        <end position="288"/>
    </location>
</feature>
<sequence length="635" mass="65158">MPGTETPAGSKPMEPYVGQEQDTLLRTRLLTEDRQFRRLTRKLTLLTAPELREADEEQGDAAPSSSSSSSPAQAPLKLDALPPKLATALASVQTELASLSHTCKRNAFLASTALPAQRRAYAVQSAELDTAIAQRTANIAKLQAELALVRRERKNKLIYDEIARRINALPTRAQLADSIARLQREIAALKAEAEAYDELDASARARFRTEVCDRLEVLQHDLGEEVGKRERSAVERAQERGEDVDAEVAALEAEAEAERAGTSTAEADAEGGHTDAHPAADAAAGSATQRHHRQGPSTSASEEREPGEVDEHDAAGSSSRTGASAAAAAKRVASAAGGSSRANTGALNATAAEFTPSGKTRPGAVAAAAARGPEGRRDATTPSRASTPLTSAAVSAPASGSGAGPRRRTRTHTAEEEGELDDGAEGTSAPTATEGAPTSSKGKARAFQLAPAIAFSSALDDDTASSLTSLEEGEASDLENLAVAVPAPISMPASAPATGGRRGRAAGGKVTAAAAVEEEGEDAEDDAAAANAAAAQEEEDAPEEDDDEEEAEAEVPITKRRRSGGGGGRAKRKASGAGSRGGARRASAAAEKEPAASTPAASTTASGRKSRTSSAAMSPTTPTGPAGGSSRKRKR</sequence>
<feature type="compositionally biased region" description="Basic residues" evidence="4">
    <location>
        <begin position="558"/>
        <end position="574"/>
    </location>
</feature>